<dbReference type="EMBL" id="UZAK01049717">
    <property type="protein sequence ID" value="VDP79247.1"/>
    <property type="molecule type" value="Genomic_DNA"/>
</dbReference>
<evidence type="ECO:0000313" key="1">
    <source>
        <dbReference type="EMBL" id="VDP79247.1"/>
    </source>
</evidence>
<evidence type="ECO:0000313" key="2">
    <source>
        <dbReference type="Proteomes" id="UP000279833"/>
    </source>
</evidence>
<dbReference type="Proteomes" id="UP000279833">
    <property type="component" value="Unassembled WGS sequence"/>
</dbReference>
<reference evidence="1 2" key="2">
    <citation type="submission" date="2018-11" db="EMBL/GenBank/DDBJ databases">
        <authorList>
            <consortium name="Pathogen Informatics"/>
        </authorList>
    </citation>
    <scope>NUCLEOTIDE SEQUENCE [LARGE SCALE GENOMIC DNA]</scope>
    <source>
        <strain evidence="1">Dakar</strain>
        <strain evidence="2">Dakar, Senegal</strain>
    </source>
</reference>
<evidence type="ECO:0000313" key="3">
    <source>
        <dbReference type="WBParaSite" id="SCUD_0002254001-mRNA-1"/>
    </source>
</evidence>
<dbReference type="AlphaFoldDB" id="A0A183L5C2"/>
<reference evidence="3" key="1">
    <citation type="submission" date="2016-06" db="UniProtKB">
        <authorList>
            <consortium name="WormBaseParasite"/>
        </authorList>
    </citation>
    <scope>IDENTIFICATION</scope>
</reference>
<proteinExistence type="predicted"/>
<organism evidence="3">
    <name type="scientific">Schistosoma curassoni</name>
    <dbReference type="NCBI Taxonomy" id="6186"/>
    <lineage>
        <taxon>Eukaryota</taxon>
        <taxon>Metazoa</taxon>
        <taxon>Spiralia</taxon>
        <taxon>Lophotrochozoa</taxon>
        <taxon>Platyhelminthes</taxon>
        <taxon>Trematoda</taxon>
        <taxon>Digenea</taxon>
        <taxon>Strigeidida</taxon>
        <taxon>Schistosomatoidea</taxon>
        <taxon>Schistosomatidae</taxon>
        <taxon>Schistosoma</taxon>
    </lineage>
</organism>
<dbReference type="WBParaSite" id="SCUD_0002254001-mRNA-1">
    <property type="protein sequence ID" value="SCUD_0002254001-mRNA-1"/>
    <property type="gene ID" value="SCUD_0002254001"/>
</dbReference>
<sequence>MLDWENLRTELSNNSFEQELRDAVITCALVQHVNEETGYNPDSKSSLPDLILAHHEDDVTNPDYMPPLGKSDHTVLKFGFHIVVQNEHVSAPSRPNVWKSNIQGTKQPASLVDWTRDPEI</sequence>
<gene>
    <name evidence="1" type="ORF">SCUD_LOCUS22536</name>
</gene>
<keyword evidence="2" id="KW-1185">Reference proteome</keyword>
<name>A0A183L5C2_9TREM</name>
<protein>
    <submittedName>
        <fullName evidence="3">PDEase domain-containing protein</fullName>
    </submittedName>
</protein>
<accession>A0A183L5C2</accession>